<feature type="region of interest" description="Disordered" evidence="2">
    <location>
        <begin position="103"/>
        <end position="124"/>
    </location>
</feature>
<dbReference type="GO" id="GO:0005886">
    <property type="term" value="C:plasma membrane"/>
    <property type="evidence" value="ECO:0007669"/>
    <property type="project" value="TreeGrafter"/>
</dbReference>
<dbReference type="PANTHER" id="PTHR37313:SF2">
    <property type="entry name" value="UPF0749 PROTEIN YLXX"/>
    <property type="match status" value="1"/>
</dbReference>
<dbReference type="PANTHER" id="PTHR37313">
    <property type="entry name" value="UPF0749 PROTEIN RV1825"/>
    <property type="match status" value="1"/>
</dbReference>
<evidence type="ECO:0000256" key="1">
    <source>
        <dbReference type="ARBA" id="ARBA00009108"/>
    </source>
</evidence>
<dbReference type="EMBL" id="FOKA01000013">
    <property type="protein sequence ID" value="SFB29488.1"/>
    <property type="molecule type" value="Genomic_DNA"/>
</dbReference>
<organism evidence="3 4">
    <name type="scientific">Cellulomonas marina</name>
    <dbReference type="NCBI Taxonomy" id="988821"/>
    <lineage>
        <taxon>Bacteria</taxon>
        <taxon>Bacillati</taxon>
        <taxon>Actinomycetota</taxon>
        <taxon>Actinomycetes</taxon>
        <taxon>Micrococcales</taxon>
        <taxon>Cellulomonadaceae</taxon>
        <taxon>Cellulomonas</taxon>
    </lineage>
</organism>
<dbReference type="Gene3D" id="3.30.70.1880">
    <property type="entry name" value="Protein of unknown function DUF881"/>
    <property type="match status" value="1"/>
</dbReference>
<accession>A0A1I0ZYW7</accession>
<name>A0A1I0ZYW7_9CELL</name>
<feature type="compositionally biased region" description="Basic and acidic residues" evidence="2">
    <location>
        <begin position="103"/>
        <end position="112"/>
    </location>
</feature>
<dbReference type="InterPro" id="IPR010273">
    <property type="entry name" value="DUF881"/>
</dbReference>
<keyword evidence="4" id="KW-1185">Reference proteome</keyword>
<dbReference type="RefSeq" id="WP_090033864.1">
    <property type="nucleotide sequence ID" value="NZ_BONM01000036.1"/>
</dbReference>
<comment type="similarity">
    <text evidence="1">Belongs to the UPF0749 family.</text>
</comment>
<evidence type="ECO:0000313" key="4">
    <source>
        <dbReference type="Proteomes" id="UP000199012"/>
    </source>
</evidence>
<gene>
    <name evidence="3" type="ORF">SAMN05421867_11310</name>
</gene>
<protein>
    <submittedName>
        <fullName evidence="3">Uncharacterized conserved protein YlxW, UPF0749 family</fullName>
    </submittedName>
</protein>
<evidence type="ECO:0000256" key="2">
    <source>
        <dbReference type="SAM" id="MobiDB-lite"/>
    </source>
</evidence>
<feature type="compositionally biased region" description="Gly residues" evidence="2">
    <location>
        <begin position="1"/>
        <end position="12"/>
    </location>
</feature>
<dbReference type="Proteomes" id="UP000199012">
    <property type="component" value="Unassembled WGS sequence"/>
</dbReference>
<feature type="region of interest" description="Disordered" evidence="2">
    <location>
        <begin position="1"/>
        <end position="26"/>
    </location>
</feature>
<evidence type="ECO:0000313" key="3">
    <source>
        <dbReference type="EMBL" id="SFB29488.1"/>
    </source>
</evidence>
<reference evidence="4" key="1">
    <citation type="submission" date="2016-10" db="EMBL/GenBank/DDBJ databases">
        <authorList>
            <person name="Varghese N."/>
            <person name="Submissions S."/>
        </authorList>
    </citation>
    <scope>NUCLEOTIDE SEQUENCE [LARGE SCALE GENOMIC DNA]</scope>
    <source>
        <strain evidence="4">CGMCC 4.6945</strain>
    </source>
</reference>
<dbReference type="OrthoDB" id="3211287at2"/>
<dbReference type="STRING" id="988821.SAMN05421867_11310"/>
<dbReference type="AlphaFoldDB" id="A0A1I0ZYW7"/>
<dbReference type="Pfam" id="PF05949">
    <property type="entry name" value="DUF881"/>
    <property type="match status" value="1"/>
</dbReference>
<proteinExistence type="inferred from homology"/>
<sequence>MSTADGGRGPAPGGHHRHAAREERAPSGWSVLAHALRPRVSRAQVVTGVLCALLGFAVVTQVRQASTATLSTLRQDDLVRLLDETTTRGDELARELTRLEAERDELLSDDSSRQAAQDAARRSAETQGILTGRLPAVGPGVVVTVADPDGRVKPATLLNLLEELRNAGAEAMQVGDVRLTASSAFTGGAGEVLLDGQPLQAPYRWVVIGDPDTIATALEIPGGALAAVRRDGGDGGVLRREEVEVTALATPAPPTWATPLPAEDG</sequence>